<evidence type="ECO:0000259" key="1">
    <source>
        <dbReference type="PROSITE" id="PS51534"/>
    </source>
</evidence>
<sequence length="473" mass="53613">MSNRAAAYPKIFISYRWTSPDHEEWVLQFATSLRSDGVDVILDKWHLEEGQDTLVFMEQMVSDPAVIKVLLICDEAYVERANSRTGGVGTEAQIVSASVYNKTDQNKFAAVVKELNSEGKPFLPHYMATRLYFNMSSDDAEAVNYDKLLRWIHGKPFHALPPIGEPPKFLETTYAAGSSIVRATRRPSQTNLPSDQLTAKASELLTFIADDAPSFIRNLIEEEHPENAAYEGIKATFPVLENLNLALSDLVRSGDQRSIDTVHSFFEKIFSLWDYRPMNSQFTRWDNDAYQFFGHNAFVSFVAIAMRERSFAMAADVLSTPFFKPRDNQNTGDAVSYSKFKPYLQSLEARNSNMKLNRLSLHADLLAEHHEHSSVAFNYFMEADLTLFVRASLSPKDSWYPDSSIYLSDAYGALPTFARATSTRVYDKLKVILFNKSPDELRQQITNMSVPRSAFREIPIRDLLNVEKLGTAA</sequence>
<comment type="caution">
    <text evidence="2">The sequence shown here is derived from an EMBL/GenBank/DDBJ whole genome shotgun (WGS) entry which is preliminary data.</text>
</comment>
<evidence type="ECO:0000313" key="2">
    <source>
        <dbReference type="EMBL" id="MBB3942092.1"/>
    </source>
</evidence>
<dbReference type="InterPro" id="IPR013568">
    <property type="entry name" value="SEFIR_dom"/>
</dbReference>
<proteinExistence type="predicted"/>
<gene>
    <name evidence="2" type="ORF">GGR91_000314</name>
</gene>
<keyword evidence="3" id="KW-1185">Reference proteome</keyword>
<dbReference type="EMBL" id="JACIEA010000001">
    <property type="protein sequence ID" value="MBB3942092.1"/>
    <property type="molecule type" value="Genomic_DNA"/>
</dbReference>
<dbReference type="RefSeq" id="WP_183939404.1">
    <property type="nucleotide sequence ID" value="NZ_BAABBG010000001.1"/>
</dbReference>
<dbReference type="InterPro" id="IPR035897">
    <property type="entry name" value="Toll_tir_struct_dom_sf"/>
</dbReference>
<dbReference type="Proteomes" id="UP000581447">
    <property type="component" value="Unassembled WGS sequence"/>
</dbReference>
<accession>A0A840AYI0</accession>
<evidence type="ECO:0000313" key="3">
    <source>
        <dbReference type="Proteomes" id="UP000581447"/>
    </source>
</evidence>
<dbReference type="Pfam" id="PF08357">
    <property type="entry name" value="SEFIR"/>
    <property type="match status" value="1"/>
</dbReference>
<name>A0A840AYI0_9SPHN</name>
<protein>
    <recommendedName>
        <fullName evidence="1">SEFIR domain-containing protein</fullName>
    </recommendedName>
</protein>
<reference evidence="2 3" key="1">
    <citation type="submission" date="2020-08" db="EMBL/GenBank/DDBJ databases">
        <title>Genomic Encyclopedia of Type Strains, Phase IV (KMG-IV): sequencing the most valuable type-strain genomes for metagenomic binning, comparative biology and taxonomic classification.</title>
        <authorList>
            <person name="Goeker M."/>
        </authorList>
    </citation>
    <scope>NUCLEOTIDE SEQUENCE [LARGE SCALE GENOMIC DNA]</scope>
    <source>
        <strain evidence="2 3">DSM 29050</strain>
    </source>
</reference>
<organism evidence="2 3">
    <name type="scientific">Sphingorhabdus rigui</name>
    <dbReference type="NCBI Taxonomy" id="1282858"/>
    <lineage>
        <taxon>Bacteria</taxon>
        <taxon>Pseudomonadati</taxon>
        <taxon>Pseudomonadota</taxon>
        <taxon>Alphaproteobacteria</taxon>
        <taxon>Sphingomonadales</taxon>
        <taxon>Sphingomonadaceae</taxon>
        <taxon>Sphingorhabdus</taxon>
    </lineage>
</organism>
<feature type="domain" description="SEFIR" evidence="1">
    <location>
        <begin position="8"/>
        <end position="144"/>
    </location>
</feature>
<dbReference type="AlphaFoldDB" id="A0A840AYI0"/>
<dbReference type="Gene3D" id="3.40.50.10140">
    <property type="entry name" value="Toll/interleukin-1 receptor homology (TIR) domain"/>
    <property type="match status" value="1"/>
</dbReference>
<dbReference type="PROSITE" id="PS51534">
    <property type="entry name" value="SEFIR"/>
    <property type="match status" value="1"/>
</dbReference>